<sequence length="646" mass="67994">MPPDSLLARYSAFVKANPGTANLLESVLRYSGFLAPAQFGERELLVEAGYAASSLAGLLHDGINAPQQQHQQRSTGGHEEGVVATLRTALVVLAHIEVVAEKVAAASGGAVRRRQLITAIEVAKAVMRLTILALTREMLLAGGHHAPGAPPLRGQTIAGRVGSRVLSTVGLGLEDRAENGTGHGPPPAPVMYQGKRCGRKYALPARAQARHGSAPGLRLGANGSAPALNGCSSAQNGSHTDMYGAASCCGLQHAACGGGHGDGAGWMAEEDEDGELERHRRWLHAGRAPAPPPPKAWLLLGEGLHAIRPAAYSAACGRLGEAAWAPWLLSMSVDVASRACTARAVEVRGGRGNGGALTPEQRAELRRRKVQWVLYLLRTPAFELLLGPAATGAAGAFGGVPVLGGLASYALQMLLARRPRGMRALQMLLYAQRYLVAMSMPRVQLDDEGLCSALCWRLAPVQTLPCAPRHRLGAATRRRSAAATVYVASSAMCASALNCVPLATAQHCACFGASVRCSPQRNASAALASPRIGRSEAQVILHHGVRQVWSTRFDLGSGNHPAGHERFPCDSTAARLAAQPSHAALHPSCVLQTRHTTRHGCCVVRFNLRRQRRPRRSYASCNCRAAAHSTLGLEAGAPAIKGVSQP</sequence>
<gene>
    <name evidence="2" type="ORF">JKP88DRAFT_303874</name>
</gene>
<dbReference type="Pfam" id="PF08610">
    <property type="entry name" value="Pex16"/>
    <property type="match status" value="2"/>
</dbReference>
<comment type="similarity">
    <text evidence="1">Belongs to the peroxin-16 family.</text>
</comment>
<dbReference type="PANTHER" id="PTHR13299:SF0">
    <property type="entry name" value="PEROXISOMAL MEMBRANE PROTEIN PEX16"/>
    <property type="match status" value="1"/>
</dbReference>
<evidence type="ECO:0000256" key="1">
    <source>
        <dbReference type="ARBA" id="ARBA00009505"/>
    </source>
</evidence>
<proteinExistence type="inferred from homology"/>
<dbReference type="OrthoDB" id="59472at2759"/>
<dbReference type="EMBL" id="JAFCMP010000066">
    <property type="protein sequence ID" value="KAG5188701.1"/>
    <property type="molecule type" value="Genomic_DNA"/>
</dbReference>
<reference evidence="2" key="1">
    <citation type="submission" date="2021-02" db="EMBL/GenBank/DDBJ databases">
        <title>First Annotated Genome of the Yellow-green Alga Tribonema minus.</title>
        <authorList>
            <person name="Mahan K.M."/>
        </authorList>
    </citation>
    <scope>NUCLEOTIDE SEQUENCE</scope>
    <source>
        <strain evidence="2">UTEX B ZZ1240</strain>
    </source>
</reference>
<dbReference type="PANTHER" id="PTHR13299">
    <property type="entry name" value="PEROXISOMAL MEMBRANE PROTEIN PEX16"/>
    <property type="match status" value="1"/>
</dbReference>
<accession>A0A835Z8Q5</accession>
<organism evidence="2 3">
    <name type="scientific">Tribonema minus</name>
    <dbReference type="NCBI Taxonomy" id="303371"/>
    <lineage>
        <taxon>Eukaryota</taxon>
        <taxon>Sar</taxon>
        <taxon>Stramenopiles</taxon>
        <taxon>Ochrophyta</taxon>
        <taxon>PX clade</taxon>
        <taxon>Xanthophyceae</taxon>
        <taxon>Tribonematales</taxon>
        <taxon>Tribonemataceae</taxon>
        <taxon>Tribonema</taxon>
    </lineage>
</organism>
<dbReference type="GO" id="GO:0005778">
    <property type="term" value="C:peroxisomal membrane"/>
    <property type="evidence" value="ECO:0007669"/>
    <property type="project" value="TreeGrafter"/>
</dbReference>
<keyword evidence="3" id="KW-1185">Reference proteome</keyword>
<comment type="caution">
    <text evidence="2">The sequence shown here is derived from an EMBL/GenBank/DDBJ whole genome shotgun (WGS) entry which is preliminary data.</text>
</comment>
<dbReference type="AlphaFoldDB" id="A0A835Z8Q5"/>
<dbReference type="GO" id="GO:0007031">
    <property type="term" value="P:peroxisome organization"/>
    <property type="evidence" value="ECO:0007669"/>
    <property type="project" value="TreeGrafter"/>
</dbReference>
<evidence type="ECO:0000313" key="3">
    <source>
        <dbReference type="Proteomes" id="UP000664859"/>
    </source>
</evidence>
<evidence type="ECO:0000313" key="2">
    <source>
        <dbReference type="EMBL" id="KAG5188701.1"/>
    </source>
</evidence>
<name>A0A835Z8Q5_9STRA</name>
<dbReference type="Proteomes" id="UP000664859">
    <property type="component" value="Unassembled WGS sequence"/>
</dbReference>
<dbReference type="InterPro" id="IPR013919">
    <property type="entry name" value="Pex16"/>
</dbReference>
<protein>
    <submittedName>
        <fullName evidence="2">Peroxisomal membrane protein-domain-containing protein</fullName>
    </submittedName>
</protein>